<sequence>MHVGADYTPIRIIHRIWGENMDLISKWLLKFELNANLVKYLSIFIMILFIAFVCIVANFITKKVVIRIITHIVRKNNFQWGNIIVERKVFRKLSHVVPAIIIFQFASTFTTFEYLIQKGATIYIILTGLMVFNSLLDAINDIYQTHDISKIKPIKGYLQVVKIIVITFGIIFVIAILMDESPLILLSGIGALSAVFMLIFKDSLLGLVAGVQLSNNDMVRVGDWIEIPKYGADGDVIDISLNTVKVQNFDKTITMVPSYALISDSFKNWRGMQTSGGRRIKRSLFIDTNSISFCTEEMIERFNSIDYLTDYITKKEREIEEYNIQHEINRSITVNGRALTNIGVFREYIRNYLKNHSGINQDMSLMVRQLAPSENGLPIEIYAFSNDIRWAVYESIQGDIFDHLFAVAPQFGLRLFQNPTGHDLKTLMSESNENIPLKEREQ</sequence>
<evidence type="ECO:0000256" key="4">
    <source>
        <dbReference type="ARBA" id="ARBA00022692"/>
    </source>
</evidence>
<feature type="transmembrane region" description="Helical" evidence="10">
    <location>
        <begin position="37"/>
        <end position="60"/>
    </location>
</feature>
<evidence type="ECO:0000256" key="5">
    <source>
        <dbReference type="ARBA" id="ARBA00022989"/>
    </source>
</evidence>
<dbReference type="PANTHER" id="PTHR30414">
    <property type="entry name" value="MINICONDUCTANCE MECHANOSENSITIVE CHANNEL YBDG"/>
    <property type="match status" value="1"/>
</dbReference>
<comment type="subcellular location">
    <subcellularLocation>
        <location evidence="1">Cell inner membrane</location>
        <topology evidence="1">Multi-pass membrane protein</topology>
    </subcellularLocation>
</comment>
<dbReference type="FunFam" id="2.30.30.60:FF:000002">
    <property type="entry name" value="Mechanosensitive ion channel family protein"/>
    <property type="match status" value="1"/>
</dbReference>
<evidence type="ECO:0000256" key="3">
    <source>
        <dbReference type="ARBA" id="ARBA00022519"/>
    </source>
</evidence>
<keyword evidence="6" id="KW-0346">Stress response</keyword>
<keyword evidence="5 10" id="KW-1133">Transmembrane helix</keyword>
<evidence type="ECO:0000256" key="6">
    <source>
        <dbReference type="ARBA" id="ARBA00023016"/>
    </source>
</evidence>
<feature type="transmembrane region" description="Helical" evidence="10">
    <location>
        <begin position="96"/>
        <end position="116"/>
    </location>
</feature>
<dbReference type="InterPro" id="IPR010920">
    <property type="entry name" value="LSM_dom_sf"/>
</dbReference>
<proteinExistence type="predicted"/>
<dbReference type="Gene3D" id="2.30.30.60">
    <property type="match status" value="1"/>
</dbReference>
<dbReference type="InterPro" id="IPR023408">
    <property type="entry name" value="MscS_beta-dom_sf"/>
</dbReference>
<dbReference type="EMBL" id="LS483476">
    <property type="protein sequence ID" value="SQI59388.1"/>
    <property type="molecule type" value="Genomic_DNA"/>
</dbReference>
<reference evidence="12 13" key="1">
    <citation type="submission" date="2018-06" db="EMBL/GenBank/DDBJ databases">
        <authorList>
            <consortium name="Pathogen Informatics"/>
            <person name="Doyle S."/>
        </authorList>
    </citation>
    <scope>NUCLEOTIDE SEQUENCE [LARGE SCALE GENOMIC DNA]</scope>
    <source>
        <strain evidence="12 13">NCTC4824</strain>
    </source>
</reference>
<evidence type="ECO:0000256" key="1">
    <source>
        <dbReference type="ARBA" id="ARBA00004429"/>
    </source>
</evidence>
<evidence type="ECO:0000313" key="12">
    <source>
        <dbReference type="EMBL" id="SQI59388.1"/>
    </source>
</evidence>
<feature type="transmembrane region" description="Helical" evidence="10">
    <location>
        <begin position="183"/>
        <end position="200"/>
    </location>
</feature>
<dbReference type="InterPro" id="IPR030192">
    <property type="entry name" value="YbdG"/>
</dbReference>
<keyword evidence="7 10" id="KW-0472">Membrane</keyword>
<evidence type="ECO:0000313" key="13">
    <source>
        <dbReference type="Proteomes" id="UP000249134"/>
    </source>
</evidence>
<dbReference type="GO" id="GO:0071470">
    <property type="term" value="P:cellular response to osmotic stress"/>
    <property type="evidence" value="ECO:0007669"/>
    <property type="project" value="InterPro"/>
</dbReference>
<evidence type="ECO:0000256" key="7">
    <source>
        <dbReference type="ARBA" id="ARBA00023136"/>
    </source>
</evidence>
<dbReference type="GO" id="GO:0005886">
    <property type="term" value="C:plasma membrane"/>
    <property type="evidence" value="ECO:0007669"/>
    <property type="project" value="UniProtKB-SubCell"/>
</dbReference>
<dbReference type="Proteomes" id="UP000249134">
    <property type="component" value="Chromosome 1"/>
</dbReference>
<dbReference type="KEGG" id="blen:NCTC4824_02351"/>
<evidence type="ECO:0000256" key="8">
    <source>
        <dbReference type="ARBA" id="ARBA00093630"/>
    </source>
</evidence>
<dbReference type="AlphaFoldDB" id="A0A2X4WHN1"/>
<keyword evidence="3" id="KW-0997">Cell inner membrane</keyword>
<dbReference type="STRING" id="1348624.GCA_001591545_01402"/>
<gene>
    <name evidence="12" type="primary">yhdY</name>
    <name evidence="12" type="ORF">NCTC4824_02351</name>
</gene>
<accession>A0A2X4WHN1</accession>
<keyword evidence="2" id="KW-1003">Cell membrane</keyword>
<evidence type="ECO:0000259" key="11">
    <source>
        <dbReference type="Pfam" id="PF00924"/>
    </source>
</evidence>
<feature type="domain" description="Mechanosensitive ion channel MscS" evidence="11">
    <location>
        <begin position="202"/>
        <end position="270"/>
    </location>
</feature>
<keyword evidence="13" id="KW-1185">Reference proteome</keyword>
<evidence type="ECO:0000256" key="9">
    <source>
        <dbReference type="ARBA" id="ARBA00093659"/>
    </source>
</evidence>
<dbReference type="SUPFAM" id="SSF50182">
    <property type="entry name" value="Sm-like ribonucleoproteins"/>
    <property type="match status" value="1"/>
</dbReference>
<evidence type="ECO:0000256" key="10">
    <source>
        <dbReference type="SAM" id="Phobius"/>
    </source>
</evidence>
<dbReference type="InterPro" id="IPR006685">
    <property type="entry name" value="MscS_channel_2nd"/>
</dbReference>
<evidence type="ECO:0000256" key="2">
    <source>
        <dbReference type="ARBA" id="ARBA00022475"/>
    </source>
</evidence>
<organism evidence="12 13">
    <name type="scientific">Lederbergia lenta</name>
    <name type="common">Bacillus lentus</name>
    <dbReference type="NCBI Taxonomy" id="1467"/>
    <lineage>
        <taxon>Bacteria</taxon>
        <taxon>Bacillati</taxon>
        <taxon>Bacillota</taxon>
        <taxon>Bacilli</taxon>
        <taxon>Bacillales</taxon>
        <taxon>Bacillaceae</taxon>
        <taxon>Lederbergia</taxon>
    </lineage>
</organism>
<name>A0A2X4WHN1_LEDLE</name>
<feature type="transmembrane region" description="Helical" evidence="10">
    <location>
        <begin position="160"/>
        <end position="177"/>
    </location>
</feature>
<protein>
    <recommendedName>
        <fullName evidence="8">Mechanosensing system component YbdG</fullName>
    </recommendedName>
    <alternativeName>
        <fullName evidence="9">Mechanosensitive channel homolog YbdG</fullName>
    </alternativeName>
</protein>
<keyword evidence="4 10" id="KW-0812">Transmembrane</keyword>
<dbReference type="PANTHER" id="PTHR30414:SF0">
    <property type="entry name" value="MINICONDUCTANCE MECHANOSENSITIVE CHANNEL YBDG"/>
    <property type="match status" value="1"/>
</dbReference>
<feature type="transmembrane region" description="Helical" evidence="10">
    <location>
        <begin position="122"/>
        <end position="139"/>
    </location>
</feature>
<dbReference type="GO" id="GO:0008381">
    <property type="term" value="F:mechanosensitive monoatomic ion channel activity"/>
    <property type="evidence" value="ECO:0007669"/>
    <property type="project" value="InterPro"/>
</dbReference>
<dbReference type="Pfam" id="PF00924">
    <property type="entry name" value="MS_channel_2nd"/>
    <property type="match status" value="1"/>
</dbReference>